<feature type="region of interest" description="Disordered" evidence="1">
    <location>
        <begin position="1"/>
        <end position="26"/>
    </location>
</feature>
<name>A0AAJ7EJS1_PAPXU</name>
<feature type="compositionally biased region" description="Basic residues" evidence="1">
    <location>
        <begin position="83"/>
        <end position="93"/>
    </location>
</feature>
<feature type="region of interest" description="Disordered" evidence="1">
    <location>
        <begin position="73"/>
        <end position="142"/>
    </location>
</feature>
<dbReference type="GeneID" id="106126727"/>
<feature type="compositionally biased region" description="Basic and acidic residues" evidence="1">
    <location>
        <begin position="15"/>
        <end position="26"/>
    </location>
</feature>
<gene>
    <name evidence="2" type="primary">LOC106126727</name>
</gene>
<evidence type="ECO:0000256" key="1">
    <source>
        <dbReference type="SAM" id="MobiDB-lite"/>
    </source>
</evidence>
<reference evidence="2" key="1">
    <citation type="submission" date="2025-08" db="UniProtKB">
        <authorList>
            <consortium name="RefSeq"/>
        </authorList>
    </citation>
    <scope>IDENTIFICATION</scope>
</reference>
<dbReference type="Proteomes" id="UP000694872">
    <property type="component" value="Unplaced"/>
</dbReference>
<dbReference type="AlphaFoldDB" id="A0AAJ7EJS1"/>
<feature type="compositionally biased region" description="Acidic residues" evidence="1">
    <location>
        <begin position="99"/>
        <end position="110"/>
    </location>
</feature>
<protein>
    <submittedName>
        <fullName evidence="2">Protein PXR1-like</fullName>
    </submittedName>
</protein>
<feature type="region of interest" description="Disordered" evidence="1">
    <location>
        <begin position="169"/>
        <end position="190"/>
    </location>
</feature>
<accession>A0AAJ7EJS1</accession>
<evidence type="ECO:0000313" key="2">
    <source>
        <dbReference type="RefSeq" id="XP_013179988.1"/>
    </source>
</evidence>
<dbReference type="KEGG" id="pxu:106126727"/>
<proteinExistence type="predicted"/>
<dbReference type="RefSeq" id="XP_013179988.1">
    <property type="nucleotide sequence ID" value="XM_013324534.1"/>
</dbReference>
<sequence length="242" mass="27784">MGKKRKNPDSTDSIDANKRENSKKIKEVIADDIMQNEITEMKNIGTDVQSNINKKRKEKKIKAKIADDAVENVNEDRETHVQTNKKKKRRDKKIKGEIAEDIVENQDSEIDVQVRSTKKRKDKKNKDGLSKDNLEKVNDGSESVVQSINNFGTISNNATPKKIIFVGDEPQEVSVSSNNKTKKSKLSKKTKEYNDDILKEEDVKDEDIDKFCDELDEEDNKQYENWVQLIEATLSSNKKKPK</sequence>
<feature type="compositionally biased region" description="Basic and acidic residues" evidence="1">
    <location>
        <begin position="124"/>
        <end position="139"/>
    </location>
</feature>
<organism evidence="2">
    <name type="scientific">Papilio xuthus</name>
    <name type="common">Asian swallowtail butterfly</name>
    <dbReference type="NCBI Taxonomy" id="66420"/>
    <lineage>
        <taxon>Eukaryota</taxon>
        <taxon>Metazoa</taxon>
        <taxon>Ecdysozoa</taxon>
        <taxon>Arthropoda</taxon>
        <taxon>Hexapoda</taxon>
        <taxon>Insecta</taxon>
        <taxon>Pterygota</taxon>
        <taxon>Neoptera</taxon>
        <taxon>Endopterygota</taxon>
        <taxon>Lepidoptera</taxon>
        <taxon>Glossata</taxon>
        <taxon>Ditrysia</taxon>
        <taxon>Papilionoidea</taxon>
        <taxon>Papilionidae</taxon>
        <taxon>Papilioninae</taxon>
        <taxon>Papilio</taxon>
    </lineage>
</organism>